<dbReference type="KEGG" id="psoj:PHYSODRAFT_340907"/>
<gene>
    <name evidence="2" type="ORF">PHYSODRAFT_340907</name>
</gene>
<feature type="compositionally biased region" description="Polar residues" evidence="1">
    <location>
        <begin position="161"/>
        <end position="171"/>
    </location>
</feature>
<proteinExistence type="predicted"/>
<feature type="region of interest" description="Disordered" evidence="1">
    <location>
        <begin position="536"/>
        <end position="569"/>
    </location>
</feature>
<feature type="region of interest" description="Disordered" evidence="1">
    <location>
        <begin position="61"/>
        <end position="196"/>
    </location>
</feature>
<organism evidence="2 3">
    <name type="scientific">Phytophthora sojae (strain P6497)</name>
    <name type="common">Soybean stem and root rot agent</name>
    <name type="synonym">Phytophthora megasperma f. sp. glycines</name>
    <dbReference type="NCBI Taxonomy" id="1094619"/>
    <lineage>
        <taxon>Eukaryota</taxon>
        <taxon>Sar</taxon>
        <taxon>Stramenopiles</taxon>
        <taxon>Oomycota</taxon>
        <taxon>Peronosporomycetes</taxon>
        <taxon>Peronosporales</taxon>
        <taxon>Peronosporaceae</taxon>
        <taxon>Phytophthora</taxon>
    </lineage>
</organism>
<feature type="compositionally biased region" description="Low complexity" evidence="1">
    <location>
        <begin position="147"/>
        <end position="160"/>
    </location>
</feature>
<keyword evidence="3" id="KW-1185">Reference proteome</keyword>
<feature type="region of interest" description="Disordered" evidence="1">
    <location>
        <begin position="626"/>
        <end position="711"/>
    </location>
</feature>
<feature type="compositionally biased region" description="Basic and acidic residues" evidence="1">
    <location>
        <begin position="560"/>
        <end position="569"/>
    </location>
</feature>
<feature type="region of interest" description="Disordered" evidence="1">
    <location>
        <begin position="960"/>
        <end position="993"/>
    </location>
</feature>
<dbReference type="PANTHER" id="PTHR24216">
    <property type="entry name" value="PAXILLIN-RELATED"/>
    <property type="match status" value="1"/>
</dbReference>
<dbReference type="RefSeq" id="XP_009537456.1">
    <property type="nucleotide sequence ID" value="XM_009539161.1"/>
</dbReference>
<sequence length="1010" mass="107773">MPRAPNALDEAQAAALRAPPAAPRSSAGGSGSSAPPPEVSAFSLEGSAVQFPPLLRQASVAAQAPGVPGASPSPTLVAAGAGGASGERQDSVEVDAVRVPVDSGLSEPSMSSPRERSSPTPTKPLEGGRGVSARSEEGAPSSPPQSPSSVQSDDLVDPVSGPTQFCRSTYTEAHEPAPPEPSSSAPGDDAESSPRAPIPWSLEAALEGLIEANVTRTVRRSESQLEYHLDQRLADLGQLMIGLVRFPLLRVDYDLDQRLADARSLSYVVRAASPDALPRPLGWGEELDALRQESVKVIDHLKAQVSKRDSSLTSRHAVIKKDRQSFREGLSRYSDTLKKFHAYLQQSNDQRFILANLDLGDDSLLPPVLKEFLRDFAVMDFELSAATAPLKRPRETSEPAAVHPSPKAKTQDQTSPNSDRDEDFGDVGLFSEGSDDDGPLVPSSKRRKKLVGSTPATAAPSTIPRKPAPSNLKSRLGRPSKPPVKRSTSVLRRPAGSRPLRLPAASTTSAEQATASSWTLASSAAISELGTEASVPRPLVAPSSPHRSDASTSSLPGSRRLSDKARGAEDVVNSSVLNYDSPYEASVVMQSRKDGQPVRSASTMASLQSKVAVESENARDDVVLATPTAASSRGGSRRNPKKVSAKGAKIQLRQRSRARALPVAPDVPASRPRVGPVQPRAGLVPVRQTTAQARRAEASSRQAASTARRDQVLRRGNYDGSLLSPPFASPGAEVGWREILETRTVPPVPTSAQVECSVEGIQAFSDWTNPDHPFWRFIESLPAEPCLFDVTDFLPDVPISICATGVALLTKLWRQFCCRAVGSTESHDLSFALNERAHWVSPAARNARSDRLRIQIKRWWAQLLPDADGKFDYTPEIGLRRSLKLMATSLGVTAGLPSTHPYNTKFVPCNPGAMLFIPRGFTLQEVASAVIVSPMLDRSEVSAPWIREYTHYHGVPAPAEKHKSVLSSGDEDNQTGGSVEESTSPSGLQRPAAGCGHLQVLAHAASASKP</sequence>
<dbReference type="AlphaFoldDB" id="G5ABG7"/>
<feature type="compositionally biased region" description="Low complexity" evidence="1">
    <location>
        <begin position="687"/>
        <end position="706"/>
    </location>
</feature>
<reference evidence="2 3" key="1">
    <citation type="journal article" date="2006" name="Science">
        <title>Phytophthora genome sequences uncover evolutionary origins and mechanisms of pathogenesis.</title>
        <authorList>
            <person name="Tyler B.M."/>
            <person name="Tripathy S."/>
            <person name="Zhang X."/>
            <person name="Dehal P."/>
            <person name="Jiang R.H."/>
            <person name="Aerts A."/>
            <person name="Arredondo F.D."/>
            <person name="Baxter L."/>
            <person name="Bensasson D."/>
            <person name="Beynon J.L."/>
            <person name="Chapman J."/>
            <person name="Damasceno C.M."/>
            <person name="Dorrance A.E."/>
            <person name="Dou D."/>
            <person name="Dickerman A.W."/>
            <person name="Dubchak I.L."/>
            <person name="Garbelotto M."/>
            <person name="Gijzen M."/>
            <person name="Gordon S.G."/>
            <person name="Govers F."/>
            <person name="Grunwald N.J."/>
            <person name="Huang W."/>
            <person name="Ivors K.L."/>
            <person name="Jones R.W."/>
            <person name="Kamoun S."/>
            <person name="Krampis K."/>
            <person name="Lamour K.H."/>
            <person name="Lee M.K."/>
            <person name="McDonald W.H."/>
            <person name="Medina M."/>
            <person name="Meijer H.J."/>
            <person name="Nordberg E.K."/>
            <person name="Maclean D.J."/>
            <person name="Ospina-Giraldo M.D."/>
            <person name="Morris P.F."/>
            <person name="Phuntumart V."/>
            <person name="Putnam N.H."/>
            <person name="Rash S."/>
            <person name="Rose J.K."/>
            <person name="Sakihama Y."/>
            <person name="Salamov A.A."/>
            <person name="Savidor A."/>
            <person name="Scheuring C.F."/>
            <person name="Smith B.M."/>
            <person name="Sobral B.W."/>
            <person name="Terry A."/>
            <person name="Torto-Alalibo T.A."/>
            <person name="Win J."/>
            <person name="Xu Z."/>
            <person name="Zhang H."/>
            <person name="Grigoriev I.V."/>
            <person name="Rokhsar D.S."/>
            <person name="Boore J.L."/>
        </authorList>
    </citation>
    <scope>NUCLEOTIDE SEQUENCE [LARGE SCALE GENOMIC DNA]</scope>
    <source>
        <strain evidence="2 3">P6497</strain>
    </source>
</reference>
<evidence type="ECO:0000313" key="2">
    <source>
        <dbReference type="EMBL" id="EGZ06692.1"/>
    </source>
</evidence>
<protein>
    <submittedName>
        <fullName evidence="2">Uncharacterized protein</fullName>
    </submittedName>
</protein>
<dbReference type="PANTHER" id="PTHR24216:SF65">
    <property type="entry name" value="PAXILLIN-LIKE PROTEIN 1"/>
    <property type="match status" value="1"/>
</dbReference>
<name>G5ABG7_PHYSP</name>
<evidence type="ECO:0000313" key="3">
    <source>
        <dbReference type="Proteomes" id="UP000002640"/>
    </source>
</evidence>
<feature type="region of interest" description="Disordered" evidence="1">
    <location>
        <begin position="1"/>
        <end position="44"/>
    </location>
</feature>
<feature type="compositionally biased region" description="Polar residues" evidence="1">
    <location>
        <begin position="974"/>
        <end position="987"/>
    </location>
</feature>
<accession>G5ABG7</accession>
<dbReference type="GeneID" id="20647998"/>
<dbReference type="Proteomes" id="UP000002640">
    <property type="component" value="Unassembled WGS sequence"/>
</dbReference>
<dbReference type="InParanoid" id="G5ABG7"/>
<dbReference type="EMBL" id="JH159163">
    <property type="protein sequence ID" value="EGZ06692.1"/>
    <property type="molecule type" value="Genomic_DNA"/>
</dbReference>
<evidence type="ECO:0000256" key="1">
    <source>
        <dbReference type="SAM" id="MobiDB-lite"/>
    </source>
</evidence>
<feature type="compositionally biased region" description="Basic residues" evidence="1">
    <location>
        <begin position="635"/>
        <end position="644"/>
    </location>
</feature>
<feature type="region of interest" description="Disordered" evidence="1">
    <location>
        <begin position="389"/>
        <end position="510"/>
    </location>
</feature>
<feature type="compositionally biased region" description="Low complexity" evidence="1">
    <location>
        <begin position="1"/>
        <end position="27"/>
    </location>
</feature>